<comment type="caution">
    <text evidence="2">The sequence shown here is derived from an EMBL/GenBank/DDBJ whole genome shotgun (WGS) entry which is preliminary data.</text>
</comment>
<name>A0ABS8PSV4_9BACT</name>
<organism evidence="2 3">
    <name type="scientific">Niabella pedocola</name>
    <dbReference type="NCBI Taxonomy" id="1752077"/>
    <lineage>
        <taxon>Bacteria</taxon>
        <taxon>Pseudomonadati</taxon>
        <taxon>Bacteroidota</taxon>
        <taxon>Chitinophagia</taxon>
        <taxon>Chitinophagales</taxon>
        <taxon>Chitinophagaceae</taxon>
        <taxon>Niabella</taxon>
    </lineage>
</organism>
<feature type="transmembrane region" description="Helical" evidence="1">
    <location>
        <begin position="7"/>
        <end position="28"/>
    </location>
</feature>
<reference evidence="2 3" key="1">
    <citation type="submission" date="2021-11" db="EMBL/GenBank/DDBJ databases">
        <title>Genomic of Niabella pedocola.</title>
        <authorList>
            <person name="Wu T."/>
        </authorList>
    </citation>
    <scope>NUCLEOTIDE SEQUENCE [LARGE SCALE GENOMIC DNA]</scope>
    <source>
        <strain evidence="2 3">JCM 31011</strain>
    </source>
</reference>
<protein>
    <submittedName>
        <fullName evidence="2">TIGR02117 family protein</fullName>
    </submittedName>
</protein>
<dbReference type="NCBIfam" id="TIGR02117">
    <property type="entry name" value="chp_urease_rgn"/>
    <property type="match status" value="1"/>
</dbReference>
<evidence type="ECO:0000313" key="2">
    <source>
        <dbReference type="EMBL" id="MCD2424138.1"/>
    </source>
</evidence>
<gene>
    <name evidence="2" type="ORF">LQ567_15265</name>
</gene>
<keyword evidence="1" id="KW-1133">Transmembrane helix</keyword>
<keyword evidence="3" id="KW-1185">Reference proteome</keyword>
<evidence type="ECO:0000313" key="3">
    <source>
        <dbReference type="Proteomes" id="UP001199816"/>
    </source>
</evidence>
<sequence>MKIIKKILKGVLWITGLFLVFVGGYLLAERMLSRSTIAEKPDGLPRVVTAFLLSNGVHTDLVLPVAAAGKNWSHTFSYQHTLSRDTAYQWVAIGWGDKGFYLNTPDWDDLTVGTAFTAVTGLGETALHVTYYKSMTEGPRCRKLLLSEIQYHNLARYIEASLDRNASGQPLAIVTDARYSRDDAFYEAKGAYSLFHTCNSWTNDGLKAAGAKACRWTAFDKGILYQYR</sequence>
<keyword evidence="1" id="KW-0472">Membrane</keyword>
<dbReference type="Proteomes" id="UP001199816">
    <property type="component" value="Unassembled WGS sequence"/>
</dbReference>
<dbReference type="EMBL" id="JAJNEC010000005">
    <property type="protein sequence ID" value="MCD2424138.1"/>
    <property type="molecule type" value="Genomic_DNA"/>
</dbReference>
<dbReference type="InterPro" id="IPR011727">
    <property type="entry name" value="CHP02117"/>
</dbReference>
<proteinExistence type="predicted"/>
<evidence type="ECO:0000256" key="1">
    <source>
        <dbReference type="SAM" id="Phobius"/>
    </source>
</evidence>
<dbReference type="Pfam" id="PF09601">
    <property type="entry name" value="DUF2459"/>
    <property type="match status" value="1"/>
</dbReference>
<keyword evidence="1" id="KW-0812">Transmembrane</keyword>
<dbReference type="RefSeq" id="WP_231005393.1">
    <property type="nucleotide sequence ID" value="NZ_JAJNEC010000005.1"/>
</dbReference>
<accession>A0ABS8PSV4</accession>